<evidence type="ECO:0000256" key="1">
    <source>
        <dbReference type="SAM" id="MobiDB-lite"/>
    </source>
</evidence>
<dbReference type="InterPro" id="IPR014922">
    <property type="entry name" value="YdhG-like"/>
</dbReference>
<dbReference type="AlphaFoldDB" id="A0A150PEV6"/>
<gene>
    <name evidence="3" type="ORF">BE08_44840</name>
</gene>
<evidence type="ECO:0000313" key="4">
    <source>
        <dbReference type="Proteomes" id="UP000075420"/>
    </source>
</evidence>
<protein>
    <recommendedName>
        <fullName evidence="2">YdhG-like domain-containing protein</fullName>
    </recommendedName>
</protein>
<evidence type="ECO:0000259" key="2">
    <source>
        <dbReference type="Pfam" id="PF08818"/>
    </source>
</evidence>
<proteinExistence type="predicted"/>
<evidence type="ECO:0000313" key="3">
    <source>
        <dbReference type="EMBL" id="KYF54190.1"/>
    </source>
</evidence>
<reference evidence="3 4" key="1">
    <citation type="submission" date="2014-02" db="EMBL/GenBank/DDBJ databases">
        <title>The small core and large imbalanced accessory genome model reveals a collaborative survival strategy of Sorangium cellulosum strains in nature.</title>
        <authorList>
            <person name="Han K."/>
            <person name="Peng R."/>
            <person name="Blom J."/>
            <person name="Li Y.-Z."/>
        </authorList>
    </citation>
    <scope>NUCLEOTIDE SEQUENCE [LARGE SCALE GENOMIC DNA]</scope>
    <source>
        <strain evidence="3 4">So0157-25</strain>
    </source>
</reference>
<dbReference type="SUPFAM" id="SSF159888">
    <property type="entry name" value="YdhG-like"/>
    <property type="match status" value="1"/>
</dbReference>
<dbReference type="Pfam" id="PF08818">
    <property type="entry name" value="DUF1801"/>
    <property type="match status" value="1"/>
</dbReference>
<comment type="caution">
    <text evidence="3">The sequence shown here is derived from an EMBL/GenBank/DDBJ whole genome shotgun (WGS) entry which is preliminary data.</text>
</comment>
<feature type="domain" description="YdhG-like" evidence="2">
    <location>
        <begin position="60"/>
        <end position="165"/>
    </location>
</feature>
<feature type="region of interest" description="Disordered" evidence="1">
    <location>
        <begin position="1"/>
        <end position="41"/>
    </location>
</feature>
<sequence>MRRTDEKPSKPRAKTRKGPPAGGGASQGAPGKAVAPLDPGSPQTHPAVIAFLRELEHPLKQEIEALRQIILGVSPEIREEIKWNAPSFRTTEHFATFNLRTKDRVRLILHMGAKVKGTATKGVEIEDPAGLLEWLAKDRCLVTFSDEKGIQEKRGALEGVLRAWIRLM</sequence>
<organism evidence="3 4">
    <name type="scientific">Sorangium cellulosum</name>
    <name type="common">Polyangium cellulosum</name>
    <dbReference type="NCBI Taxonomy" id="56"/>
    <lineage>
        <taxon>Bacteria</taxon>
        <taxon>Pseudomonadati</taxon>
        <taxon>Myxococcota</taxon>
        <taxon>Polyangia</taxon>
        <taxon>Polyangiales</taxon>
        <taxon>Polyangiaceae</taxon>
        <taxon>Sorangium</taxon>
    </lineage>
</organism>
<dbReference type="EMBL" id="JELY01001921">
    <property type="protein sequence ID" value="KYF54190.1"/>
    <property type="molecule type" value="Genomic_DNA"/>
</dbReference>
<name>A0A150PEV6_SORCE</name>
<accession>A0A150PEV6</accession>
<dbReference type="Proteomes" id="UP000075420">
    <property type="component" value="Unassembled WGS sequence"/>
</dbReference>
<dbReference type="Gene3D" id="3.90.1150.200">
    <property type="match status" value="1"/>
</dbReference>